<reference evidence="1" key="1">
    <citation type="submission" date="2024-05" db="EMBL/GenBank/DDBJ databases">
        <title>Aerococcus urinae taxonomy study.</title>
        <authorList>
            <person name="Christensen J."/>
            <person name="Senneby E."/>
        </authorList>
    </citation>
    <scope>NUCLEOTIDE SEQUENCE</scope>
    <source>
        <strain evidence="1">CDC-3352-U95</strain>
    </source>
</reference>
<proteinExistence type="predicted"/>
<protein>
    <submittedName>
        <fullName evidence="1">Uncharacterized protein</fullName>
    </submittedName>
</protein>
<name>A0ABT4C1Q0_9LACT</name>
<dbReference type="RefSeq" id="WP_101602534.1">
    <property type="nucleotide sequence ID" value="NZ_JAOTMD010000029.1"/>
</dbReference>
<evidence type="ECO:0000313" key="2">
    <source>
        <dbReference type="Proteomes" id="UP001072007"/>
    </source>
</evidence>
<comment type="caution">
    <text evidence="1">The sequence shown here is derived from an EMBL/GenBank/DDBJ whole genome shotgun (WGS) entry which is preliminary data.</text>
</comment>
<dbReference type="GeneID" id="86971681"/>
<dbReference type="EMBL" id="JAOTMD010000029">
    <property type="protein sequence ID" value="MCY3026445.1"/>
    <property type="molecule type" value="Genomic_DNA"/>
</dbReference>
<evidence type="ECO:0000313" key="1">
    <source>
        <dbReference type="EMBL" id="MCY3026445.1"/>
    </source>
</evidence>
<organism evidence="1 2">
    <name type="scientific">Aerococcus loyolae</name>
    <dbReference type="NCBI Taxonomy" id="2976809"/>
    <lineage>
        <taxon>Bacteria</taxon>
        <taxon>Bacillati</taxon>
        <taxon>Bacillota</taxon>
        <taxon>Bacilli</taxon>
        <taxon>Lactobacillales</taxon>
        <taxon>Aerococcaceae</taxon>
        <taxon>Aerococcus</taxon>
    </lineage>
</organism>
<accession>A0ABT4C1Q0</accession>
<sequence length="156" mass="19010">MLNYSYERILDLDFLVRYGYYDFEIKKETDVDDILEYAYSPTVYEKIFNMNDLAEIIKEDKEVIKKFLKISNVPVTEPIYFSIPKNESSRRLYKLPNIYNYLILANYINDNKKVLIFTFENNQYSTSKYFNQFDIKYKITQKIKKNLLMNGKKRFW</sequence>
<dbReference type="Proteomes" id="UP001072007">
    <property type="component" value="Unassembled WGS sequence"/>
</dbReference>
<keyword evidence="2" id="KW-1185">Reference proteome</keyword>
<gene>
    <name evidence="1" type="ORF">ODY23_09130</name>
</gene>